<proteinExistence type="predicted"/>
<evidence type="ECO:0000256" key="2">
    <source>
        <dbReference type="SAM" id="MobiDB-lite"/>
    </source>
</evidence>
<gene>
    <name evidence="3" type="ORF">LKD36_03535</name>
</gene>
<comment type="caution">
    <text evidence="3">The sequence shown here is derived from an EMBL/GenBank/DDBJ whole genome shotgun (WGS) entry which is preliminary data.</text>
</comment>
<dbReference type="Gene3D" id="1.25.40.10">
    <property type="entry name" value="Tetratricopeptide repeat domain"/>
    <property type="match status" value="1"/>
</dbReference>
<evidence type="ECO:0000256" key="1">
    <source>
        <dbReference type="PROSITE-ProRule" id="PRU00339"/>
    </source>
</evidence>
<dbReference type="InterPro" id="IPR011990">
    <property type="entry name" value="TPR-like_helical_dom_sf"/>
</dbReference>
<dbReference type="RefSeq" id="WP_308458704.1">
    <property type="nucleotide sequence ID" value="NZ_JAJEPS010000002.1"/>
</dbReference>
<dbReference type="EMBL" id="JAJEPS010000002">
    <property type="protein sequence ID" value="MCC2125249.1"/>
    <property type="molecule type" value="Genomic_DNA"/>
</dbReference>
<reference evidence="3 4" key="1">
    <citation type="submission" date="2021-10" db="EMBL/GenBank/DDBJ databases">
        <title>Anaerobic single-cell dispensing facilitates the cultivation of human gut bacteria.</title>
        <authorList>
            <person name="Afrizal A."/>
        </authorList>
    </citation>
    <scope>NUCLEOTIDE SEQUENCE [LARGE SCALE GENOMIC DNA]</scope>
    <source>
        <strain evidence="3 4">CLA-AA-H276</strain>
    </source>
</reference>
<protein>
    <submittedName>
        <fullName evidence="3">Tetratricopeptide repeat protein</fullName>
    </submittedName>
</protein>
<dbReference type="SMART" id="SM00028">
    <property type="entry name" value="TPR"/>
    <property type="match status" value="1"/>
</dbReference>
<dbReference type="Proteomes" id="UP001198220">
    <property type="component" value="Unassembled WGS sequence"/>
</dbReference>
<feature type="repeat" description="TPR" evidence="1">
    <location>
        <begin position="154"/>
        <end position="187"/>
    </location>
</feature>
<evidence type="ECO:0000313" key="3">
    <source>
        <dbReference type="EMBL" id="MCC2125249.1"/>
    </source>
</evidence>
<keyword evidence="1" id="KW-0802">TPR repeat</keyword>
<feature type="region of interest" description="Disordered" evidence="2">
    <location>
        <begin position="204"/>
        <end position="233"/>
    </location>
</feature>
<accession>A0AAE3A656</accession>
<name>A0AAE3A656_9FIRM</name>
<dbReference type="PROSITE" id="PS50005">
    <property type="entry name" value="TPR"/>
    <property type="match status" value="1"/>
</dbReference>
<evidence type="ECO:0000313" key="4">
    <source>
        <dbReference type="Proteomes" id="UP001198220"/>
    </source>
</evidence>
<keyword evidence="4" id="KW-1185">Reference proteome</keyword>
<dbReference type="AlphaFoldDB" id="A0AAE3A656"/>
<dbReference type="InterPro" id="IPR019734">
    <property type="entry name" value="TPR_rpt"/>
</dbReference>
<sequence>MGQAVICQNRRTKTAYMVEQTGLNLYSLEELAFFLYHNICLVDQGFFDERLCRWLEQELGCGDLAKRIRKGTASGGNLTNLVISVVGASDLYDSRELTELGEQMKAIGSMQEQERLKLRADELLDNGNDWAAMEEYRHILRMHQNLKLGVSFYGAVWNNLGVCFARQFLFERAKDCFEHALEYTPDEEIRKQAELAEKLMYGPAPLSGTIKNEDQPQRQLLSWEQEYRTRRRQ</sequence>
<dbReference type="SUPFAM" id="SSF48452">
    <property type="entry name" value="TPR-like"/>
    <property type="match status" value="1"/>
</dbReference>
<organism evidence="3 4">
    <name type="scientific">Hominiventricola filiformis</name>
    <dbReference type="NCBI Taxonomy" id="2885352"/>
    <lineage>
        <taxon>Bacteria</taxon>
        <taxon>Bacillati</taxon>
        <taxon>Bacillota</taxon>
        <taxon>Clostridia</taxon>
        <taxon>Lachnospirales</taxon>
        <taxon>Lachnospiraceae</taxon>
        <taxon>Hominiventricola</taxon>
    </lineage>
</organism>